<dbReference type="InterPro" id="IPR011250">
    <property type="entry name" value="OMP/PagP_B-barrel"/>
</dbReference>
<proteinExistence type="predicted"/>
<organism evidence="3">
    <name type="scientific">bioreactor metagenome</name>
    <dbReference type="NCBI Taxonomy" id="1076179"/>
    <lineage>
        <taxon>unclassified sequences</taxon>
        <taxon>metagenomes</taxon>
        <taxon>ecological metagenomes</taxon>
    </lineage>
</organism>
<reference evidence="3" key="1">
    <citation type="submission" date="2019-08" db="EMBL/GenBank/DDBJ databases">
        <authorList>
            <person name="Kucharzyk K."/>
            <person name="Murdoch R.W."/>
            <person name="Higgins S."/>
            <person name="Loffler F."/>
        </authorList>
    </citation>
    <scope>NUCLEOTIDE SEQUENCE</scope>
</reference>
<comment type="caution">
    <text evidence="3">The sequence shown here is derived from an EMBL/GenBank/DDBJ whole genome shotgun (WGS) entry which is preliminary data.</text>
</comment>
<evidence type="ECO:0000259" key="2">
    <source>
        <dbReference type="Pfam" id="PF13505"/>
    </source>
</evidence>
<dbReference type="SUPFAM" id="SSF56925">
    <property type="entry name" value="OMPA-like"/>
    <property type="match status" value="1"/>
</dbReference>
<dbReference type="Pfam" id="PF13505">
    <property type="entry name" value="OMP_b-brl"/>
    <property type="match status" value="1"/>
</dbReference>
<accession>A0A644UL72</accession>
<dbReference type="Gene3D" id="2.40.160.20">
    <property type="match status" value="1"/>
</dbReference>
<dbReference type="AlphaFoldDB" id="A0A644UL72"/>
<name>A0A644UL72_9ZZZZ</name>
<dbReference type="EMBL" id="VSSQ01000128">
    <property type="protein sequence ID" value="MPL79602.1"/>
    <property type="molecule type" value="Genomic_DNA"/>
</dbReference>
<sequence>MKKLFVLLVFALMLCLSNTAKSQDYHRLANGEPYDIFYIAKPAFFSAYGDYFPVNYDKGAGINFALEYQFQEIKVGVGVELGYTFMKSNSYKIKYLPRKFLNDASQIPLTIYVNYYLHNQESYFSFGDRLKPYVGIGFGAIWGKYDYSLSTDANKDYDAFGYYLREYEGQAGIRVGILPRIGLLISGERHAFGFEAGYQHYFSLGRLEQQQHFSVGLTYCYIIQ</sequence>
<gene>
    <name evidence="3" type="ORF">SDC9_25486</name>
</gene>
<keyword evidence="1" id="KW-0732">Signal</keyword>
<feature type="domain" description="Outer membrane protein beta-barrel" evidence="2">
    <location>
        <begin position="48"/>
        <end position="194"/>
    </location>
</feature>
<protein>
    <recommendedName>
        <fullName evidence="2">Outer membrane protein beta-barrel domain-containing protein</fullName>
    </recommendedName>
</protein>
<evidence type="ECO:0000313" key="3">
    <source>
        <dbReference type="EMBL" id="MPL79602.1"/>
    </source>
</evidence>
<evidence type="ECO:0000256" key="1">
    <source>
        <dbReference type="ARBA" id="ARBA00022729"/>
    </source>
</evidence>
<dbReference type="InterPro" id="IPR027385">
    <property type="entry name" value="Beta-barrel_OMP"/>
</dbReference>